<feature type="transmembrane region" description="Helical" evidence="13">
    <location>
        <begin position="270"/>
        <end position="287"/>
    </location>
</feature>
<evidence type="ECO:0000256" key="8">
    <source>
        <dbReference type="ARBA" id="ARBA00023065"/>
    </source>
</evidence>
<dbReference type="GO" id="GO:0005886">
    <property type="term" value="C:plasma membrane"/>
    <property type="evidence" value="ECO:0007669"/>
    <property type="project" value="UniProtKB-SubCell"/>
</dbReference>
<evidence type="ECO:0000256" key="13">
    <source>
        <dbReference type="SAM" id="Phobius"/>
    </source>
</evidence>
<evidence type="ECO:0000256" key="2">
    <source>
        <dbReference type="ARBA" id="ARBA00006434"/>
    </source>
</evidence>
<dbReference type="Pfam" id="PF00474">
    <property type="entry name" value="SSF"/>
    <property type="match status" value="1"/>
</dbReference>
<evidence type="ECO:0000256" key="10">
    <source>
        <dbReference type="ARBA" id="ARBA00023201"/>
    </source>
</evidence>
<evidence type="ECO:0000256" key="11">
    <source>
        <dbReference type="RuleBase" id="RU362091"/>
    </source>
</evidence>
<comment type="similarity">
    <text evidence="2 11">Belongs to the sodium:solute symporter (SSF) (TC 2.A.21) family.</text>
</comment>
<dbReference type="InterPro" id="IPR051163">
    <property type="entry name" value="Sodium:Solute_Symporter_SSF"/>
</dbReference>
<dbReference type="OrthoDB" id="6152138at2759"/>
<evidence type="ECO:0000256" key="7">
    <source>
        <dbReference type="ARBA" id="ARBA00023053"/>
    </source>
</evidence>
<accession>A0A210QU05</accession>
<keyword evidence="8" id="KW-0406">Ion transport</keyword>
<comment type="subcellular location">
    <subcellularLocation>
        <location evidence="1">Cell membrane</location>
        <topology evidence="1">Multi-pass membrane protein</topology>
    </subcellularLocation>
</comment>
<keyword evidence="7" id="KW-0915">Sodium</keyword>
<keyword evidence="6 13" id="KW-1133">Transmembrane helix</keyword>
<keyword evidence="10" id="KW-0739">Sodium transport</keyword>
<keyword evidence="15" id="KW-1185">Reference proteome</keyword>
<dbReference type="PANTHER" id="PTHR42985">
    <property type="entry name" value="SODIUM-COUPLED MONOCARBOXYLATE TRANSPORTER"/>
    <property type="match status" value="1"/>
</dbReference>
<protein>
    <submittedName>
        <fullName evidence="14">Sodium-dependent multivitamin transporter</fullName>
    </submittedName>
</protein>
<feature type="transmembrane region" description="Helical" evidence="13">
    <location>
        <begin position="241"/>
        <end position="263"/>
    </location>
</feature>
<dbReference type="InterPro" id="IPR038377">
    <property type="entry name" value="Na/Glc_symporter_sf"/>
</dbReference>
<evidence type="ECO:0000313" key="15">
    <source>
        <dbReference type="Proteomes" id="UP000242188"/>
    </source>
</evidence>
<keyword evidence="5 13" id="KW-0812">Transmembrane</keyword>
<sequence>MTPRSEGGFKAVVWTDVVQAGLMIGGMLAVIIKGTIDSGGIANTWDSVYENGRVNFFDFNPDPTLRQSFWSLIFGSAIVEFGLPFSQTTFQRIKATPTIKTAQKMYLVTNCLFVFVTLLAALEGAVMFAYYNAKGCDPLVSNQVTNQNELIAKMVTDIFDKVPCLPGLFLAALFSASLSTMSSILNSISAIFWEDIIKPHMKPMSDLRATIITRSSVVVFGSVGIFVAFVVSGLTGPISQILATTGSCLGGAVTGIFLLGWCCPRANKKGALVGGCLCVLIIGWISFGKYASSGVRVSTKLPPAATDRCVLPNASFSDNTTFHTTASSTPYHLNISTATVESDDKSGPTGIDVLYSLSYKWLGTTGILIVISVGILVSHLSDPVPVDPHLVVSLCDKVCCCIPETVRARFTCSIRNPDRDCNVTVESEELDKELVTNKPPPEEKVPNNFTGMEETPDTELVVTN</sequence>
<reference evidence="14 15" key="1">
    <citation type="journal article" date="2017" name="Nat. Ecol. Evol.">
        <title>Scallop genome provides insights into evolution of bilaterian karyotype and development.</title>
        <authorList>
            <person name="Wang S."/>
            <person name="Zhang J."/>
            <person name="Jiao W."/>
            <person name="Li J."/>
            <person name="Xun X."/>
            <person name="Sun Y."/>
            <person name="Guo X."/>
            <person name="Huan P."/>
            <person name="Dong B."/>
            <person name="Zhang L."/>
            <person name="Hu X."/>
            <person name="Sun X."/>
            <person name="Wang J."/>
            <person name="Zhao C."/>
            <person name="Wang Y."/>
            <person name="Wang D."/>
            <person name="Huang X."/>
            <person name="Wang R."/>
            <person name="Lv J."/>
            <person name="Li Y."/>
            <person name="Zhang Z."/>
            <person name="Liu B."/>
            <person name="Lu W."/>
            <person name="Hui Y."/>
            <person name="Liang J."/>
            <person name="Zhou Z."/>
            <person name="Hou R."/>
            <person name="Li X."/>
            <person name="Liu Y."/>
            <person name="Li H."/>
            <person name="Ning X."/>
            <person name="Lin Y."/>
            <person name="Zhao L."/>
            <person name="Xing Q."/>
            <person name="Dou J."/>
            <person name="Li Y."/>
            <person name="Mao J."/>
            <person name="Guo H."/>
            <person name="Dou H."/>
            <person name="Li T."/>
            <person name="Mu C."/>
            <person name="Jiang W."/>
            <person name="Fu Q."/>
            <person name="Fu X."/>
            <person name="Miao Y."/>
            <person name="Liu J."/>
            <person name="Yu Q."/>
            <person name="Li R."/>
            <person name="Liao H."/>
            <person name="Li X."/>
            <person name="Kong Y."/>
            <person name="Jiang Z."/>
            <person name="Chourrout D."/>
            <person name="Li R."/>
            <person name="Bao Z."/>
        </authorList>
    </citation>
    <scope>NUCLEOTIDE SEQUENCE [LARGE SCALE GENOMIC DNA]</scope>
    <source>
        <strain evidence="14 15">PY_sf001</strain>
    </source>
</reference>
<name>A0A210QU05_MIZYE</name>
<evidence type="ECO:0000256" key="5">
    <source>
        <dbReference type="ARBA" id="ARBA00022692"/>
    </source>
</evidence>
<dbReference type="GO" id="GO:0015293">
    <property type="term" value="F:symporter activity"/>
    <property type="evidence" value="ECO:0007669"/>
    <property type="project" value="TreeGrafter"/>
</dbReference>
<gene>
    <name evidence="14" type="ORF">KP79_PYT20109</name>
</gene>
<dbReference type="PROSITE" id="PS50283">
    <property type="entry name" value="NA_SOLUT_SYMP_3"/>
    <property type="match status" value="1"/>
</dbReference>
<feature type="transmembrane region" description="Helical" evidence="13">
    <location>
        <begin position="68"/>
        <end position="86"/>
    </location>
</feature>
<organism evidence="14 15">
    <name type="scientific">Mizuhopecten yessoensis</name>
    <name type="common">Japanese scallop</name>
    <name type="synonym">Patinopecten yessoensis</name>
    <dbReference type="NCBI Taxonomy" id="6573"/>
    <lineage>
        <taxon>Eukaryota</taxon>
        <taxon>Metazoa</taxon>
        <taxon>Spiralia</taxon>
        <taxon>Lophotrochozoa</taxon>
        <taxon>Mollusca</taxon>
        <taxon>Bivalvia</taxon>
        <taxon>Autobranchia</taxon>
        <taxon>Pteriomorphia</taxon>
        <taxon>Pectinida</taxon>
        <taxon>Pectinoidea</taxon>
        <taxon>Pectinidae</taxon>
        <taxon>Mizuhopecten</taxon>
    </lineage>
</organism>
<feature type="transmembrane region" description="Helical" evidence="13">
    <location>
        <begin position="107"/>
        <end position="131"/>
    </location>
</feature>
<dbReference type="EMBL" id="NEDP02001908">
    <property type="protein sequence ID" value="OWF52210.1"/>
    <property type="molecule type" value="Genomic_DNA"/>
</dbReference>
<dbReference type="GO" id="GO:0006814">
    <property type="term" value="P:sodium ion transport"/>
    <property type="evidence" value="ECO:0007669"/>
    <property type="project" value="UniProtKB-KW"/>
</dbReference>
<feature type="transmembrane region" description="Helical" evidence="13">
    <location>
        <begin position="168"/>
        <end position="193"/>
    </location>
</feature>
<evidence type="ECO:0000256" key="1">
    <source>
        <dbReference type="ARBA" id="ARBA00004651"/>
    </source>
</evidence>
<evidence type="ECO:0000256" key="12">
    <source>
        <dbReference type="SAM" id="MobiDB-lite"/>
    </source>
</evidence>
<dbReference type="PANTHER" id="PTHR42985:SF40">
    <property type="entry name" value="LD47995P-RELATED"/>
    <property type="match status" value="1"/>
</dbReference>
<dbReference type="AlphaFoldDB" id="A0A210QU05"/>
<proteinExistence type="inferred from homology"/>
<evidence type="ECO:0000313" key="14">
    <source>
        <dbReference type="EMBL" id="OWF52210.1"/>
    </source>
</evidence>
<comment type="caution">
    <text evidence="14">The sequence shown here is derived from an EMBL/GenBank/DDBJ whole genome shotgun (WGS) entry which is preliminary data.</text>
</comment>
<dbReference type="Proteomes" id="UP000242188">
    <property type="component" value="Unassembled WGS sequence"/>
</dbReference>
<keyword evidence="9 13" id="KW-0472">Membrane</keyword>
<evidence type="ECO:0000256" key="3">
    <source>
        <dbReference type="ARBA" id="ARBA00022448"/>
    </source>
</evidence>
<evidence type="ECO:0000256" key="6">
    <source>
        <dbReference type="ARBA" id="ARBA00022989"/>
    </source>
</evidence>
<dbReference type="InterPro" id="IPR001734">
    <property type="entry name" value="Na/solute_symporter"/>
</dbReference>
<feature type="transmembrane region" description="Helical" evidence="13">
    <location>
        <begin position="214"/>
        <end position="235"/>
    </location>
</feature>
<keyword evidence="3" id="KW-0813">Transport</keyword>
<dbReference type="STRING" id="6573.A0A210QU05"/>
<evidence type="ECO:0000256" key="9">
    <source>
        <dbReference type="ARBA" id="ARBA00023136"/>
    </source>
</evidence>
<dbReference type="Gene3D" id="1.20.1730.10">
    <property type="entry name" value="Sodium/glucose cotransporter"/>
    <property type="match status" value="1"/>
</dbReference>
<keyword evidence="4" id="KW-1003">Cell membrane</keyword>
<evidence type="ECO:0000256" key="4">
    <source>
        <dbReference type="ARBA" id="ARBA00022475"/>
    </source>
</evidence>
<feature type="region of interest" description="Disordered" evidence="12">
    <location>
        <begin position="437"/>
        <end position="464"/>
    </location>
</feature>
<feature type="transmembrane region" description="Helical" evidence="13">
    <location>
        <begin position="12"/>
        <end position="32"/>
    </location>
</feature>